<keyword evidence="2" id="KW-0472">Membrane</keyword>
<evidence type="ECO:0000256" key="1">
    <source>
        <dbReference type="SAM" id="MobiDB-lite"/>
    </source>
</evidence>
<dbReference type="PANTHER" id="PTHR37846">
    <property type="entry name" value="YALI0B21296P"/>
    <property type="match status" value="1"/>
</dbReference>
<evidence type="ECO:0000256" key="2">
    <source>
        <dbReference type="SAM" id="Phobius"/>
    </source>
</evidence>
<name>A0A067QCS1_9AGAM</name>
<dbReference type="HOGENOM" id="CLU_074873_1_0_1"/>
<dbReference type="InterPro" id="IPR056136">
    <property type="entry name" value="DUF7719"/>
</dbReference>
<evidence type="ECO:0000313" key="4">
    <source>
        <dbReference type="EMBL" id="KDQ64868.1"/>
    </source>
</evidence>
<reference evidence="5" key="1">
    <citation type="journal article" date="2014" name="Proc. Natl. Acad. Sci. U.S.A.">
        <title>Extensive sampling of basidiomycete genomes demonstrates inadequacy of the white-rot/brown-rot paradigm for wood decay fungi.</title>
        <authorList>
            <person name="Riley R."/>
            <person name="Salamov A.A."/>
            <person name="Brown D.W."/>
            <person name="Nagy L.G."/>
            <person name="Floudas D."/>
            <person name="Held B.W."/>
            <person name="Levasseur A."/>
            <person name="Lombard V."/>
            <person name="Morin E."/>
            <person name="Otillar R."/>
            <person name="Lindquist E.A."/>
            <person name="Sun H."/>
            <person name="LaButti K.M."/>
            <person name="Schmutz J."/>
            <person name="Jabbour D."/>
            <person name="Luo H."/>
            <person name="Baker S.E."/>
            <person name="Pisabarro A.G."/>
            <person name="Walton J.D."/>
            <person name="Blanchette R.A."/>
            <person name="Henrissat B."/>
            <person name="Martin F."/>
            <person name="Cullen D."/>
            <person name="Hibbett D.S."/>
            <person name="Grigoriev I.V."/>
        </authorList>
    </citation>
    <scope>NUCLEOTIDE SEQUENCE [LARGE SCALE GENOMIC DNA]</scope>
    <source>
        <strain evidence="5">MUCL 33604</strain>
    </source>
</reference>
<sequence length="196" mass="22204">MAKKSKTKKAQPPATAHIEEISDEEQWRLINESGVLQKLSSSNGASAADKETEPTADEMGLAEEIFNAIIFIMPFSFCLLMMDILIHLQYAKRPTVAELAERMLSGVPILAIFIFYSSRYKAYRQMQVLLFWISIAVGTRLIWLVNRGNWLVNIRQCPPLATAWIYTIVQLDLGYAVLALGAVGSWAWWAEMKLMF</sequence>
<dbReference type="Proteomes" id="UP000027265">
    <property type="component" value="Unassembled WGS sequence"/>
</dbReference>
<keyword evidence="5" id="KW-1185">Reference proteome</keyword>
<feature type="transmembrane region" description="Helical" evidence="2">
    <location>
        <begin position="165"/>
        <end position="189"/>
    </location>
</feature>
<dbReference type="Pfam" id="PF24841">
    <property type="entry name" value="DUF7719"/>
    <property type="match status" value="1"/>
</dbReference>
<dbReference type="AlphaFoldDB" id="A0A067QCS1"/>
<dbReference type="EMBL" id="KL197709">
    <property type="protein sequence ID" value="KDQ64868.1"/>
    <property type="molecule type" value="Genomic_DNA"/>
</dbReference>
<dbReference type="InParanoid" id="A0A067QCS1"/>
<dbReference type="PANTHER" id="PTHR37846:SF1">
    <property type="entry name" value="DEACETYLASE-LIKE PROTEIN"/>
    <property type="match status" value="1"/>
</dbReference>
<dbReference type="STRING" id="933084.A0A067QCS1"/>
<feature type="region of interest" description="Disordered" evidence="1">
    <location>
        <begin position="1"/>
        <end position="23"/>
    </location>
</feature>
<evidence type="ECO:0000259" key="3">
    <source>
        <dbReference type="Pfam" id="PF24841"/>
    </source>
</evidence>
<dbReference type="OrthoDB" id="5597489at2759"/>
<protein>
    <recommendedName>
        <fullName evidence="3">DUF7719 domain-containing protein</fullName>
    </recommendedName>
</protein>
<proteinExistence type="predicted"/>
<organism evidence="4 5">
    <name type="scientific">Jaapia argillacea MUCL 33604</name>
    <dbReference type="NCBI Taxonomy" id="933084"/>
    <lineage>
        <taxon>Eukaryota</taxon>
        <taxon>Fungi</taxon>
        <taxon>Dikarya</taxon>
        <taxon>Basidiomycota</taxon>
        <taxon>Agaricomycotina</taxon>
        <taxon>Agaricomycetes</taxon>
        <taxon>Agaricomycetidae</taxon>
        <taxon>Jaapiales</taxon>
        <taxon>Jaapiaceae</taxon>
        <taxon>Jaapia</taxon>
    </lineage>
</organism>
<feature type="transmembrane region" description="Helical" evidence="2">
    <location>
        <begin position="99"/>
        <end position="116"/>
    </location>
</feature>
<feature type="transmembrane region" description="Helical" evidence="2">
    <location>
        <begin position="65"/>
        <end position="87"/>
    </location>
</feature>
<keyword evidence="2" id="KW-1133">Transmembrane helix</keyword>
<keyword evidence="2" id="KW-0812">Transmembrane</keyword>
<accession>A0A067QCS1</accession>
<feature type="transmembrane region" description="Helical" evidence="2">
    <location>
        <begin position="128"/>
        <end position="145"/>
    </location>
</feature>
<gene>
    <name evidence="4" type="ORF">JAAARDRAFT_28517</name>
</gene>
<feature type="domain" description="DUF7719" evidence="3">
    <location>
        <begin position="126"/>
        <end position="193"/>
    </location>
</feature>
<evidence type="ECO:0000313" key="5">
    <source>
        <dbReference type="Proteomes" id="UP000027265"/>
    </source>
</evidence>